<dbReference type="EMBL" id="FORI01000001">
    <property type="protein sequence ID" value="SFI44779.1"/>
    <property type="molecule type" value="Genomic_DNA"/>
</dbReference>
<dbReference type="SFLD" id="SFLDS00003">
    <property type="entry name" value="Haloacid_Dehalogenase"/>
    <property type="match status" value="1"/>
</dbReference>
<dbReference type="AlphaFoldDB" id="A0A1I3IA59"/>
<dbReference type="PANTHER" id="PTHR12725">
    <property type="entry name" value="HALOACID DEHALOGENASE-LIKE HYDROLASE"/>
    <property type="match status" value="1"/>
</dbReference>
<dbReference type="InterPro" id="IPR023214">
    <property type="entry name" value="HAD_sf"/>
</dbReference>
<protein>
    <submittedName>
        <fullName evidence="1">Putative hydrolase of the HAD superfamily</fullName>
    </submittedName>
</protein>
<dbReference type="Gene3D" id="1.10.150.450">
    <property type="match status" value="1"/>
</dbReference>
<accession>A0A1I3IA59</accession>
<sequence length="268" mass="30229">MVEKERIHLNIYFTTRYALTLAKYFHIKYTFAMKFTHLLFDMDNTLYPASSDMDKGITRRMLECVADFFHTDLEGASALRAERIVHYSTTLEWLRAEGMNDIEGFLAHVHPDNEADELLPQPRLREFLLSLNMPMSILSNAPHEHADRVLAKLGVADLFEAVTDIRDADFNGKPYPGSYLAALKKVGADIETTLFLDDMQKYTDGWVALGGTAILIGDKNGKPLTEDAQSMIEARKANTSGKVGKTFRMDSIYELTRWLGSPQGVSKP</sequence>
<keyword evidence="2" id="KW-1185">Reference proteome</keyword>
<dbReference type="Pfam" id="PF00702">
    <property type="entry name" value="Hydrolase"/>
    <property type="match status" value="1"/>
</dbReference>
<dbReference type="NCBIfam" id="TIGR01509">
    <property type="entry name" value="HAD-SF-IA-v3"/>
    <property type="match status" value="1"/>
</dbReference>
<dbReference type="PANTHER" id="PTHR12725:SF117">
    <property type="entry name" value="HALOACID DEHALOGENASE-LIKE HYDROLASE"/>
    <property type="match status" value="1"/>
</dbReference>
<dbReference type="InterPro" id="IPR036412">
    <property type="entry name" value="HAD-like_sf"/>
</dbReference>
<dbReference type="SUPFAM" id="SSF56784">
    <property type="entry name" value="HAD-like"/>
    <property type="match status" value="1"/>
</dbReference>
<evidence type="ECO:0000313" key="1">
    <source>
        <dbReference type="EMBL" id="SFI44779.1"/>
    </source>
</evidence>
<dbReference type="SFLD" id="SFLDG01129">
    <property type="entry name" value="C1.5:_HAD__Beta-PGM__Phosphata"/>
    <property type="match status" value="1"/>
</dbReference>
<reference evidence="2" key="1">
    <citation type="submission" date="2016-10" db="EMBL/GenBank/DDBJ databases">
        <authorList>
            <person name="Varghese N."/>
            <person name="Submissions S."/>
        </authorList>
    </citation>
    <scope>NUCLEOTIDE SEQUENCE [LARGE SCALE GENOMIC DNA]</scope>
    <source>
        <strain evidence="2">XBD1002</strain>
    </source>
</reference>
<dbReference type="InterPro" id="IPR006439">
    <property type="entry name" value="HAD-SF_hydro_IA"/>
</dbReference>
<evidence type="ECO:0000313" key="2">
    <source>
        <dbReference type="Proteomes" id="UP000182737"/>
    </source>
</evidence>
<proteinExistence type="predicted"/>
<organism evidence="1 2">
    <name type="scientific">Treponema bryantii</name>
    <dbReference type="NCBI Taxonomy" id="163"/>
    <lineage>
        <taxon>Bacteria</taxon>
        <taxon>Pseudomonadati</taxon>
        <taxon>Spirochaetota</taxon>
        <taxon>Spirochaetia</taxon>
        <taxon>Spirochaetales</taxon>
        <taxon>Treponemataceae</taxon>
        <taxon>Treponema</taxon>
    </lineage>
</organism>
<keyword evidence="1" id="KW-0378">Hydrolase</keyword>
<dbReference type="OrthoDB" id="9807630at2"/>
<dbReference type="Proteomes" id="UP000182737">
    <property type="component" value="Unassembled WGS sequence"/>
</dbReference>
<name>A0A1I3IA59_9SPIR</name>
<gene>
    <name evidence="1" type="ORF">SAMN04487775_101437</name>
</gene>
<dbReference type="GO" id="GO:0016787">
    <property type="term" value="F:hydrolase activity"/>
    <property type="evidence" value="ECO:0007669"/>
    <property type="project" value="UniProtKB-KW"/>
</dbReference>
<dbReference type="Gene3D" id="3.40.50.1000">
    <property type="entry name" value="HAD superfamily/HAD-like"/>
    <property type="match status" value="1"/>
</dbReference>